<organism evidence="1 2">
    <name type="scientific">Bifidobacterium aquikefiri</name>
    <dbReference type="NCBI Taxonomy" id="1653207"/>
    <lineage>
        <taxon>Bacteria</taxon>
        <taxon>Bacillati</taxon>
        <taxon>Actinomycetota</taxon>
        <taxon>Actinomycetes</taxon>
        <taxon>Bifidobacteriales</taxon>
        <taxon>Bifidobacteriaceae</taxon>
        <taxon>Bifidobacterium</taxon>
    </lineage>
</organism>
<sequence length="69" mass="7238">MVRIHSGVSAAMHYRDNPGFEPFGMTGANPKRPITCGGMPAGMPSSSGVLRIRLSDQSGGRNNVEGKHG</sequence>
<dbReference type="GeneID" id="98296513"/>
<evidence type="ECO:0000313" key="2">
    <source>
        <dbReference type="Proteomes" id="UP000216451"/>
    </source>
</evidence>
<evidence type="ECO:0000313" key="1">
    <source>
        <dbReference type="EMBL" id="OZG65129.1"/>
    </source>
</evidence>
<dbReference type="RefSeq" id="WP_143242003.1">
    <property type="nucleotide sequence ID" value="NZ_JBDNSG010000015.1"/>
</dbReference>
<accession>A0A261G120</accession>
<dbReference type="EMBL" id="MWXA01000009">
    <property type="protein sequence ID" value="OZG65129.1"/>
    <property type="molecule type" value="Genomic_DNA"/>
</dbReference>
<gene>
    <name evidence="1" type="ORF">BAQU_1869</name>
</gene>
<keyword evidence="2" id="KW-1185">Reference proteome</keyword>
<reference evidence="1 2" key="1">
    <citation type="journal article" date="2017" name="BMC Genomics">
        <title>Comparative genomic and phylogenomic analyses of the Bifidobacteriaceae family.</title>
        <authorList>
            <person name="Lugli G.A."/>
            <person name="Milani C."/>
            <person name="Turroni F."/>
            <person name="Duranti S."/>
            <person name="Mancabelli L."/>
            <person name="Mangifesta M."/>
            <person name="Ferrario C."/>
            <person name="Modesto M."/>
            <person name="Mattarelli P."/>
            <person name="Jiri K."/>
            <person name="van Sinderen D."/>
            <person name="Ventura M."/>
        </authorList>
    </citation>
    <scope>NUCLEOTIDE SEQUENCE [LARGE SCALE GENOMIC DNA]</scope>
    <source>
        <strain evidence="1 2">LMG 28769</strain>
    </source>
</reference>
<name>A0A261G120_9BIFI</name>
<dbReference type="AlphaFoldDB" id="A0A261G120"/>
<proteinExistence type="predicted"/>
<protein>
    <submittedName>
        <fullName evidence="1">Uncharacterized protein</fullName>
    </submittedName>
</protein>
<comment type="caution">
    <text evidence="1">The sequence shown here is derived from an EMBL/GenBank/DDBJ whole genome shotgun (WGS) entry which is preliminary data.</text>
</comment>
<dbReference type="Proteomes" id="UP000216451">
    <property type="component" value="Unassembled WGS sequence"/>
</dbReference>